<name>A0A540X4R5_9BACT</name>
<keyword evidence="1" id="KW-1133">Transmembrane helix</keyword>
<accession>A0A540X4R5</accession>
<keyword evidence="3" id="KW-1185">Reference proteome</keyword>
<gene>
    <name evidence="2" type="ORF">FJV41_09550</name>
</gene>
<reference evidence="2 3" key="1">
    <citation type="submission" date="2019-06" db="EMBL/GenBank/DDBJ databases">
        <authorList>
            <person name="Livingstone P."/>
            <person name="Whitworth D."/>
        </authorList>
    </citation>
    <scope>NUCLEOTIDE SEQUENCE [LARGE SCALE GENOMIC DNA]</scope>
    <source>
        <strain evidence="2 3">AM401</strain>
    </source>
</reference>
<comment type="caution">
    <text evidence="2">The sequence shown here is derived from an EMBL/GenBank/DDBJ whole genome shotgun (WGS) entry which is preliminary data.</text>
</comment>
<feature type="transmembrane region" description="Helical" evidence="1">
    <location>
        <begin position="32"/>
        <end position="50"/>
    </location>
</feature>
<organism evidence="2 3">
    <name type="scientific">Myxococcus llanfairpwllgwyngyllgogerychwyrndrobwllllantysiliogogogochensis</name>
    <dbReference type="NCBI Taxonomy" id="2590453"/>
    <lineage>
        <taxon>Bacteria</taxon>
        <taxon>Pseudomonadati</taxon>
        <taxon>Myxococcota</taxon>
        <taxon>Myxococcia</taxon>
        <taxon>Myxococcales</taxon>
        <taxon>Cystobacterineae</taxon>
        <taxon>Myxococcaceae</taxon>
        <taxon>Myxococcus</taxon>
    </lineage>
</organism>
<dbReference type="RefSeq" id="WP_141642121.1">
    <property type="nucleotide sequence ID" value="NZ_VIFM01000027.1"/>
</dbReference>
<keyword evidence="1" id="KW-0812">Transmembrane</keyword>
<evidence type="ECO:0000313" key="3">
    <source>
        <dbReference type="Proteomes" id="UP000315369"/>
    </source>
</evidence>
<protein>
    <submittedName>
        <fullName evidence="2">Uncharacterized protein</fullName>
    </submittedName>
</protein>
<dbReference type="Proteomes" id="UP000315369">
    <property type="component" value="Unassembled WGS sequence"/>
</dbReference>
<keyword evidence="1" id="KW-0472">Membrane</keyword>
<sequence>MAIFWYLLVTLLGALGTLSVLRVLERLVFGGGSGSLLVQAGLGLGFLMLAKKALGKARALKRPAPPAGGTDPNPS</sequence>
<dbReference type="AlphaFoldDB" id="A0A540X4R5"/>
<evidence type="ECO:0000313" key="2">
    <source>
        <dbReference type="EMBL" id="TQF16245.1"/>
    </source>
</evidence>
<evidence type="ECO:0000256" key="1">
    <source>
        <dbReference type="SAM" id="Phobius"/>
    </source>
</evidence>
<proteinExistence type="predicted"/>
<dbReference type="EMBL" id="VIFM01000027">
    <property type="protein sequence ID" value="TQF16245.1"/>
    <property type="molecule type" value="Genomic_DNA"/>
</dbReference>